<keyword evidence="2" id="KW-0732">Signal</keyword>
<sequence>MTTLMTMAARAAAAGAVAMLSGCLATTPSVGGSSGSAATGAAAGGSAEGASSSLERCAEPLGTLRIEENTSAGWYTTYSSRYRTGSTVPALRLLVQQSNCFVIVERGRGLQGMTQERQLIRGEEGRAGSNFGGGQMVAADYMMSPEVILSDKGGTRAGGVLAGIGGLAGTALSAVAGSMSTNEASTILLLVDNRSGVQISASEGYSKNIDFGLSGWGFGGGAAGGAGAFTSTPEGKVLMAAFADSYNKMVVALRSYKAQTVKGGLGTGGRLGVQGGSTDAARGIKK</sequence>
<comment type="caution">
    <text evidence="3">The sequence shown here is derived from an EMBL/GenBank/DDBJ whole genome shotgun (WGS) entry which is preliminary data.</text>
</comment>
<feature type="chain" id="PRO_5046639818" description="Peptidoglycan-binding protein" evidence="2">
    <location>
        <begin position="26"/>
        <end position="286"/>
    </location>
</feature>
<evidence type="ECO:0000313" key="4">
    <source>
        <dbReference type="Proteomes" id="UP001516061"/>
    </source>
</evidence>
<dbReference type="Proteomes" id="UP001516061">
    <property type="component" value="Unassembled WGS sequence"/>
</dbReference>
<evidence type="ECO:0000313" key="3">
    <source>
        <dbReference type="EMBL" id="NRT55453.1"/>
    </source>
</evidence>
<proteinExistence type="predicted"/>
<dbReference type="RefSeq" id="WP_286180514.1">
    <property type="nucleotide sequence ID" value="NZ_JABSNM010000004.1"/>
</dbReference>
<keyword evidence="4" id="KW-1185">Reference proteome</keyword>
<accession>A0ABX2FZJ6</accession>
<dbReference type="EMBL" id="JABSNM010000004">
    <property type="protein sequence ID" value="NRT55453.1"/>
    <property type="molecule type" value="Genomic_DNA"/>
</dbReference>
<organism evidence="3 4">
    <name type="scientific">Sphaerotilus uruguayifluvii</name>
    <dbReference type="NCBI Taxonomy" id="2735897"/>
    <lineage>
        <taxon>Bacteria</taxon>
        <taxon>Pseudomonadati</taxon>
        <taxon>Pseudomonadota</taxon>
        <taxon>Betaproteobacteria</taxon>
        <taxon>Burkholderiales</taxon>
        <taxon>Sphaerotilaceae</taxon>
        <taxon>Sphaerotilus</taxon>
    </lineage>
</organism>
<name>A0ABX2FZJ6_9BURK</name>
<reference evidence="3 4" key="1">
    <citation type="submission" date="2020-05" db="EMBL/GenBank/DDBJ databases">
        <title>Genomic Encyclopedia of Type Strains, Phase IV (KMG-V): Genome sequencing to study the core and pangenomes of soil and plant-associated prokaryotes.</title>
        <authorList>
            <person name="Whitman W."/>
        </authorList>
    </citation>
    <scope>NUCLEOTIDE SEQUENCE [LARGE SCALE GENOMIC DNA]</scope>
    <source>
        <strain evidence="3 4">C29</strain>
    </source>
</reference>
<gene>
    <name evidence="3" type="ORF">HNQ01_001165</name>
</gene>
<dbReference type="InterPro" id="IPR005534">
    <property type="entry name" value="Curli_assmbl/transp-comp_CsgG"/>
</dbReference>
<protein>
    <recommendedName>
        <fullName evidence="5">Peptidoglycan-binding protein</fullName>
    </recommendedName>
</protein>
<feature type="signal peptide" evidence="2">
    <location>
        <begin position="1"/>
        <end position="25"/>
    </location>
</feature>
<feature type="region of interest" description="Disordered" evidence="1">
    <location>
        <begin position="34"/>
        <end position="54"/>
    </location>
</feature>
<evidence type="ECO:0000256" key="2">
    <source>
        <dbReference type="SAM" id="SignalP"/>
    </source>
</evidence>
<evidence type="ECO:0008006" key="5">
    <source>
        <dbReference type="Google" id="ProtNLM"/>
    </source>
</evidence>
<evidence type="ECO:0000256" key="1">
    <source>
        <dbReference type="SAM" id="MobiDB-lite"/>
    </source>
</evidence>
<dbReference type="Pfam" id="PF03783">
    <property type="entry name" value="CsgG"/>
    <property type="match status" value="1"/>
</dbReference>